<dbReference type="InterPro" id="IPR036259">
    <property type="entry name" value="MFS_trans_sf"/>
</dbReference>
<dbReference type="PANTHER" id="PTHR23502">
    <property type="entry name" value="MAJOR FACILITATOR SUPERFAMILY"/>
    <property type="match status" value="1"/>
</dbReference>
<gene>
    <name evidence="8" type="ORF">CSUB01_12479</name>
</gene>
<feature type="transmembrane region" description="Helical" evidence="6">
    <location>
        <begin position="496"/>
        <end position="514"/>
    </location>
</feature>
<dbReference type="Proteomes" id="UP000027238">
    <property type="component" value="Unassembled WGS sequence"/>
</dbReference>
<dbReference type="InterPro" id="IPR020846">
    <property type="entry name" value="MFS_dom"/>
</dbReference>
<dbReference type="PANTHER" id="PTHR23502:SF3">
    <property type="entry name" value="MAJOR FACILITATOR SUPERFAMILY (MFS) PROFILE DOMAIN-CONTAINING PROTEIN-RELATED"/>
    <property type="match status" value="1"/>
</dbReference>
<feature type="transmembrane region" description="Helical" evidence="6">
    <location>
        <begin position="214"/>
        <end position="233"/>
    </location>
</feature>
<comment type="subcellular location">
    <subcellularLocation>
        <location evidence="1">Membrane</location>
        <topology evidence="1">Multi-pass membrane protein</topology>
    </subcellularLocation>
</comment>
<evidence type="ECO:0000256" key="1">
    <source>
        <dbReference type="ARBA" id="ARBA00004141"/>
    </source>
</evidence>
<keyword evidence="2 6" id="KW-0812">Transmembrane</keyword>
<name>A0A066WSZ9_COLSU</name>
<dbReference type="SUPFAM" id="SSF103473">
    <property type="entry name" value="MFS general substrate transporter"/>
    <property type="match status" value="1"/>
</dbReference>
<feature type="transmembrane region" description="Helical" evidence="6">
    <location>
        <begin position="526"/>
        <end position="546"/>
    </location>
</feature>
<proteinExistence type="predicted"/>
<dbReference type="InterPro" id="IPR011701">
    <property type="entry name" value="MFS"/>
</dbReference>
<dbReference type="STRING" id="1173701.A0A066WSZ9"/>
<protein>
    <submittedName>
        <fullName evidence="8">Putative major facilitator superfamily transporter</fullName>
    </submittedName>
</protein>
<feature type="domain" description="Major facilitator superfamily (MFS) profile" evidence="7">
    <location>
        <begin position="118"/>
        <end position="549"/>
    </location>
</feature>
<dbReference type="GO" id="GO:0005886">
    <property type="term" value="C:plasma membrane"/>
    <property type="evidence" value="ECO:0007669"/>
    <property type="project" value="TreeGrafter"/>
</dbReference>
<feature type="transmembrane region" description="Helical" evidence="6">
    <location>
        <begin position="269"/>
        <end position="289"/>
    </location>
</feature>
<dbReference type="HOGENOM" id="CLU_008455_0_3_1"/>
<dbReference type="GO" id="GO:0022857">
    <property type="term" value="F:transmembrane transporter activity"/>
    <property type="evidence" value="ECO:0007669"/>
    <property type="project" value="InterPro"/>
</dbReference>
<feature type="transmembrane region" description="Helical" evidence="6">
    <location>
        <begin position="428"/>
        <end position="448"/>
    </location>
</feature>
<evidence type="ECO:0000256" key="2">
    <source>
        <dbReference type="ARBA" id="ARBA00022692"/>
    </source>
</evidence>
<feature type="compositionally biased region" description="Basic and acidic residues" evidence="5">
    <location>
        <begin position="61"/>
        <end position="77"/>
    </location>
</feature>
<evidence type="ECO:0000256" key="5">
    <source>
        <dbReference type="SAM" id="MobiDB-lite"/>
    </source>
</evidence>
<feature type="compositionally biased region" description="Basic and acidic residues" evidence="5">
    <location>
        <begin position="34"/>
        <end position="50"/>
    </location>
</feature>
<dbReference type="Gene3D" id="1.20.1250.20">
    <property type="entry name" value="MFS general substrate transporter like domains"/>
    <property type="match status" value="1"/>
</dbReference>
<dbReference type="EMBL" id="JMSE01001557">
    <property type="protein sequence ID" value="KDN60028.1"/>
    <property type="molecule type" value="Genomic_DNA"/>
</dbReference>
<reference evidence="9" key="1">
    <citation type="journal article" date="2014" name="Genome Announc.">
        <title>Draft genome sequence of Colletotrichum sublineola, a destructive pathogen of cultivated sorghum.</title>
        <authorList>
            <person name="Baroncelli R."/>
            <person name="Sanz-Martin J.M."/>
            <person name="Rech G.E."/>
            <person name="Sukno S.A."/>
            <person name="Thon M.R."/>
        </authorList>
    </citation>
    <scope>NUCLEOTIDE SEQUENCE [LARGE SCALE GENOMIC DNA]</scope>
    <source>
        <strain evidence="9">TX430BB</strain>
    </source>
</reference>
<sequence length="586" mass="65373">MASVPASDGARASRPTNKEDATPTRDSSVTRVGRSFDAEKHQRPDDEKSGGEPNGGFFEDGPGRDEESEGTRSHDEDLAAANSRMQPEYTPDGKRIITEEECDHILGYSWPTWKKWMLLSSIFAVQVSMNFNTSVFPSAVTPISEAFHVSEQAARTGQCAFLVLYAFGCELWAPWSEEFGRWTILQCSLFLVNMWQILAALAPHFGSIVVARGLGGLSSAGGSVTIGMVADLYQPEEQQWAVLFVVLSSVFGTSVGPVVGGPIQKFLPWYWNFWIQLIFGVAVQAIHFFMPESRATIIMDREAKRRRKSGEDTNVYGPNEVKKPRLSMHEFTITWLRPFEMFVREPIVLSCSLLSGFSDALIFTFQEGFAPVFNKWGFGTLEKAWAFIPVNIGYLLAYISFIPWIIRDHRVIRAKGPDALAPERRLQWLLYLAPLETIGLFGFAWTSMGPPESHWIAPMIFSCLIAIANFAIYMSTIDYMVASYGPYSASATGGNGFARDFLAGISAMYAVPLYENIGDSRHTEYASTILACLALMVTIPVYVIYWKGPVIRERSKFAQSLEADRRAKGGRRVVAVPEEQLEPENL</sequence>
<dbReference type="AlphaFoldDB" id="A0A066WSZ9"/>
<feature type="region of interest" description="Disordered" evidence="5">
    <location>
        <begin position="1"/>
        <end position="94"/>
    </location>
</feature>
<dbReference type="FunFam" id="1.20.1250.20:FF:000088">
    <property type="entry name" value="MFS multidrug transporter, putative"/>
    <property type="match status" value="1"/>
</dbReference>
<keyword evidence="4 6" id="KW-0472">Membrane</keyword>
<keyword evidence="3 6" id="KW-1133">Transmembrane helix</keyword>
<evidence type="ECO:0000256" key="3">
    <source>
        <dbReference type="ARBA" id="ARBA00022989"/>
    </source>
</evidence>
<dbReference type="OMA" id="PPQTHWI"/>
<evidence type="ECO:0000259" key="7">
    <source>
        <dbReference type="PROSITE" id="PS50850"/>
    </source>
</evidence>
<evidence type="ECO:0000313" key="8">
    <source>
        <dbReference type="EMBL" id="KDN60028.1"/>
    </source>
</evidence>
<dbReference type="PROSITE" id="PS50850">
    <property type="entry name" value="MFS"/>
    <property type="match status" value="1"/>
</dbReference>
<feature type="transmembrane region" description="Helical" evidence="6">
    <location>
        <begin position="385"/>
        <end position="407"/>
    </location>
</feature>
<keyword evidence="9" id="KW-1185">Reference proteome</keyword>
<feature type="transmembrane region" description="Helical" evidence="6">
    <location>
        <begin position="454"/>
        <end position="475"/>
    </location>
</feature>
<dbReference type="OrthoDB" id="5376138at2759"/>
<accession>A0A066WSZ9</accession>
<dbReference type="eggNOG" id="KOG0255">
    <property type="taxonomic scope" value="Eukaryota"/>
</dbReference>
<feature type="transmembrane region" description="Helical" evidence="6">
    <location>
        <begin position="347"/>
        <end position="365"/>
    </location>
</feature>
<evidence type="ECO:0000256" key="4">
    <source>
        <dbReference type="ARBA" id="ARBA00023136"/>
    </source>
</evidence>
<feature type="transmembrane region" description="Helical" evidence="6">
    <location>
        <begin position="240"/>
        <end position="263"/>
    </location>
</feature>
<organism evidence="8 9">
    <name type="scientific">Colletotrichum sublineola</name>
    <name type="common">Sorghum anthracnose fungus</name>
    <dbReference type="NCBI Taxonomy" id="1173701"/>
    <lineage>
        <taxon>Eukaryota</taxon>
        <taxon>Fungi</taxon>
        <taxon>Dikarya</taxon>
        <taxon>Ascomycota</taxon>
        <taxon>Pezizomycotina</taxon>
        <taxon>Sordariomycetes</taxon>
        <taxon>Hypocreomycetidae</taxon>
        <taxon>Glomerellales</taxon>
        <taxon>Glomerellaceae</taxon>
        <taxon>Colletotrichum</taxon>
        <taxon>Colletotrichum graminicola species complex</taxon>
    </lineage>
</organism>
<evidence type="ECO:0000256" key="6">
    <source>
        <dbReference type="SAM" id="Phobius"/>
    </source>
</evidence>
<dbReference type="Pfam" id="PF07690">
    <property type="entry name" value="MFS_1"/>
    <property type="match status" value="1"/>
</dbReference>
<evidence type="ECO:0000313" key="9">
    <source>
        <dbReference type="Proteomes" id="UP000027238"/>
    </source>
</evidence>
<comment type="caution">
    <text evidence="8">The sequence shown here is derived from an EMBL/GenBank/DDBJ whole genome shotgun (WGS) entry which is preliminary data.</text>
</comment>